<dbReference type="PANTHER" id="PTHR23502">
    <property type="entry name" value="MAJOR FACILITATOR SUPERFAMILY"/>
    <property type="match status" value="1"/>
</dbReference>
<feature type="transmembrane region" description="Helical" evidence="6">
    <location>
        <begin position="147"/>
        <end position="169"/>
    </location>
</feature>
<feature type="region of interest" description="Disordered" evidence="5">
    <location>
        <begin position="1"/>
        <end position="25"/>
    </location>
</feature>
<dbReference type="OrthoDB" id="5376138at2759"/>
<comment type="subcellular location">
    <subcellularLocation>
        <location evidence="1">Membrane</location>
        <topology evidence="1">Multi-pass membrane protein</topology>
    </subcellularLocation>
</comment>
<dbReference type="InterPro" id="IPR036259">
    <property type="entry name" value="MFS_trans_sf"/>
</dbReference>
<dbReference type="GO" id="GO:0005886">
    <property type="term" value="C:plasma membrane"/>
    <property type="evidence" value="ECO:0007669"/>
    <property type="project" value="TreeGrafter"/>
</dbReference>
<reference evidence="7 8" key="1">
    <citation type="submission" date="2015-03" db="EMBL/GenBank/DDBJ databases">
        <title>Genomics and transcriptomics of the oil-accumulating basidiomycete yeast T. oleaginosus allow insights into substrate utilization and the diverse evolutionary trajectories of mating systems in fungi.</title>
        <authorList>
            <consortium name="DOE Joint Genome Institute"/>
            <person name="Kourist R."/>
            <person name="Kracht O."/>
            <person name="Bracharz F."/>
            <person name="Lipzen A."/>
            <person name="Nolan M."/>
            <person name="Ohm R."/>
            <person name="Grigoriev I."/>
            <person name="Sun S."/>
            <person name="Heitman J."/>
            <person name="Bruck T."/>
            <person name="Nowrousian M."/>
        </authorList>
    </citation>
    <scope>NUCLEOTIDE SEQUENCE [LARGE SCALE GENOMIC DNA]</scope>
    <source>
        <strain evidence="7 8">IBC0246</strain>
    </source>
</reference>
<evidence type="ECO:0000256" key="1">
    <source>
        <dbReference type="ARBA" id="ARBA00004141"/>
    </source>
</evidence>
<feature type="transmembrane region" description="Helical" evidence="6">
    <location>
        <begin position="283"/>
        <end position="309"/>
    </location>
</feature>
<dbReference type="STRING" id="879819.A0A0J0XRW0"/>
<dbReference type="GO" id="GO:0022857">
    <property type="term" value="F:transmembrane transporter activity"/>
    <property type="evidence" value="ECO:0007669"/>
    <property type="project" value="InterPro"/>
</dbReference>
<dbReference type="Pfam" id="PF07690">
    <property type="entry name" value="MFS_1"/>
    <property type="match status" value="1"/>
</dbReference>
<evidence type="ECO:0000256" key="5">
    <source>
        <dbReference type="SAM" id="MobiDB-lite"/>
    </source>
</evidence>
<evidence type="ECO:0000256" key="6">
    <source>
        <dbReference type="SAM" id="Phobius"/>
    </source>
</evidence>
<gene>
    <name evidence="7" type="ORF">CC85DRAFT_272062</name>
</gene>
<dbReference type="AlphaFoldDB" id="A0A0J0XRW0"/>
<feature type="transmembrane region" description="Helical" evidence="6">
    <location>
        <begin position="50"/>
        <end position="74"/>
    </location>
</feature>
<feature type="transmembrane region" description="Helical" evidence="6">
    <location>
        <begin position="387"/>
        <end position="410"/>
    </location>
</feature>
<dbReference type="EMBL" id="KQ087191">
    <property type="protein sequence ID" value="KLT43861.1"/>
    <property type="molecule type" value="Genomic_DNA"/>
</dbReference>
<accession>A0A0J0XRW0</accession>
<dbReference type="PANTHER" id="PTHR23502:SF134">
    <property type="entry name" value="MAJOR FACILITATOR SUPERFAMILY (MFS) PROFILE DOMAIN-CONTAINING PROTEIN-RELATED"/>
    <property type="match status" value="1"/>
</dbReference>
<dbReference type="Gene3D" id="1.20.1250.20">
    <property type="entry name" value="MFS general substrate transporter like domains"/>
    <property type="match status" value="1"/>
</dbReference>
<keyword evidence="2 6" id="KW-0812">Transmembrane</keyword>
<feature type="transmembrane region" description="Helical" evidence="6">
    <location>
        <begin position="176"/>
        <end position="197"/>
    </location>
</feature>
<feature type="transmembrane region" description="Helical" evidence="6">
    <location>
        <begin position="455"/>
        <end position="475"/>
    </location>
</feature>
<keyword evidence="3 6" id="KW-1133">Transmembrane helix</keyword>
<feature type="transmembrane region" description="Helical" evidence="6">
    <location>
        <begin position="203"/>
        <end position="226"/>
    </location>
</feature>
<dbReference type="GeneID" id="28981864"/>
<feature type="transmembrane region" description="Helical" evidence="6">
    <location>
        <begin position="360"/>
        <end position="381"/>
    </location>
</feature>
<keyword evidence="8" id="KW-1185">Reference proteome</keyword>
<protein>
    <submittedName>
        <fullName evidence="7">MFS general substrate transporter</fullName>
    </submittedName>
</protein>
<name>A0A0J0XRW0_9TREE</name>
<feature type="transmembrane region" description="Helical" evidence="6">
    <location>
        <begin position="86"/>
        <end position="105"/>
    </location>
</feature>
<dbReference type="Proteomes" id="UP000053611">
    <property type="component" value="Unassembled WGS sequence"/>
</dbReference>
<evidence type="ECO:0000256" key="2">
    <source>
        <dbReference type="ARBA" id="ARBA00022692"/>
    </source>
</evidence>
<evidence type="ECO:0000256" key="3">
    <source>
        <dbReference type="ARBA" id="ARBA00022989"/>
    </source>
</evidence>
<feature type="transmembrane region" description="Helical" evidence="6">
    <location>
        <begin position="321"/>
        <end position="339"/>
    </location>
</feature>
<organism evidence="7 8">
    <name type="scientific">Cutaneotrichosporon oleaginosum</name>
    <dbReference type="NCBI Taxonomy" id="879819"/>
    <lineage>
        <taxon>Eukaryota</taxon>
        <taxon>Fungi</taxon>
        <taxon>Dikarya</taxon>
        <taxon>Basidiomycota</taxon>
        <taxon>Agaricomycotina</taxon>
        <taxon>Tremellomycetes</taxon>
        <taxon>Trichosporonales</taxon>
        <taxon>Trichosporonaceae</taxon>
        <taxon>Cutaneotrichosporon</taxon>
    </lineage>
</organism>
<dbReference type="InterPro" id="IPR011701">
    <property type="entry name" value="MFS"/>
</dbReference>
<evidence type="ECO:0000256" key="4">
    <source>
        <dbReference type="ARBA" id="ARBA00023136"/>
    </source>
</evidence>
<evidence type="ECO:0000313" key="8">
    <source>
        <dbReference type="Proteomes" id="UP000053611"/>
    </source>
</evidence>
<keyword evidence="4 6" id="KW-0472">Membrane</keyword>
<feature type="transmembrane region" description="Helical" evidence="6">
    <location>
        <begin position="117"/>
        <end position="135"/>
    </location>
</feature>
<proteinExistence type="predicted"/>
<sequence length="495" mass="53956">MNMDEEKRFGGATTPTKAASGASDKPGIIEVDWEENDPENPYNWSPSRKWLTILACSLITVTTIANATSQSIMATWGPAWFNTSRLMFILGLCLFNVSVAIAPMFLAPLSEHLGRNIIYQVAGWIVALLFLPQTFSHNIHGYLAARWFQGMASSVGNSMVGGTIADIFGYRERGQLMNFFSLMVFVGQALGGLTMGWTGELVGIQWCFGAQGIASAVSGVVSLLFLRETRGNIILRRRAKRLTKETGVLHMSKLDLTSTHQSTAEQLTKSVGLPLKMLCTEPIVIALTLWIGFAWAIIFLGGTSTILVFEQYGFSPGEAGSIQSCIAIGGILGYICSFHQEHLFRKAASKSATGRASPEARLYWAAVGGLIFPTATLIFGWTGRPSIHWAVPAFFLCLSYWGIFSMYLGTFNYVADAYEQNSSSAQAAHSMVRNGFSGIFPLFARQMYIKMGYPQASTLIAGLGFALAIAPFMLIKYGARLRAKSPITTKLVGNI</sequence>
<dbReference type="SUPFAM" id="SSF103473">
    <property type="entry name" value="MFS general substrate transporter"/>
    <property type="match status" value="1"/>
</dbReference>
<dbReference type="RefSeq" id="XP_018280352.1">
    <property type="nucleotide sequence ID" value="XM_018421261.1"/>
</dbReference>
<evidence type="ECO:0000313" key="7">
    <source>
        <dbReference type="EMBL" id="KLT43861.1"/>
    </source>
</evidence>